<evidence type="ECO:0000256" key="4">
    <source>
        <dbReference type="ARBA" id="ARBA00022989"/>
    </source>
</evidence>
<evidence type="ECO:0000256" key="3">
    <source>
        <dbReference type="ARBA" id="ARBA00022692"/>
    </source>
</evidence>
<keyword evidence="4 6" id="KW-1133">Transmembrane helix</keyword>
<feature type="transmembrane region" description="Helical" evidence="6">
    <location>
        <begin position="210"/>
        <end position="230"/>
    </location>
</feature>
<evidence type="ECO:0000313" key="9">
    <source>
        <dbReference type="Proteomes" id="UP001500171"/>
    </source>
</evidence>
<dbReference type="Proteomes" id="UP001500171">
    <property type="component" value="Unassembled WGS sequence"/>
</dbReference>
<feature type="transmembrane region" description="Helical" evidence="6">
    <location>
        <begin position="118"/>
        <end position="136"/>
    </location>
</feature>
<proteinExistence type="predicted"/>
<evidence type="ECO:0000256" key="5">
    <source>
        <dbReference type="ARBA" id="ARBA00023136"/>
    </source>
</evidence>
<gene>
    <name evidence="8" type="ORF">GCM10023211_22060</name>
</gene>
<dbReference type="RefSeq" id="WP_345492194.1">
    <property type="nucleotide sequence ID" value="NZ_BAABHY010000006.1"/>
</dbReference>
<name>A0ABP9ND19_9GAMM</name>
<dbReference type="PANTHER" id="PTHR42920">
    <property type="entry name" value="OS03G0707200 PROTEIN-RELATED"/>
    <property type="match status" value="1"/>
</dbReference>
<feature type="transmembrane region" description="Helical" evidence="6">
    <location>
        <begin position="265"/>
        <end position="284"/>
    </location>
</feature>
<comment type="caution">
    <text evidence="8">The sequence shown here is derived from an EMBL/GenBank/DDBJ whole genome shotgun (WGS) entry which is preliminary data.</text>
</comment>
<dbReference type="InterPro" id="IPR037185">
    <property type="entry name" value="EmrE-like"/>
</dbReference>
<keyword evidence="9" id="KW-1185">Reference proteome</keyword>
<evidence type="ECO:0000259" key="7">
    <source>
        <dbReference type="Pfam" id="PF00892"/>
    </source>
</evidence>
<feature type="domain" description="EamA" evidence="7">
    <location>
        <begin position="151"/>
        <end position="280"/>
    </location>
</feature>
<keyword evidence="3 6" id="KW-0812">Transmembrane</keyword>
<comment type="subcellular location">
    <subcellularLocation>
        <location evidence="1">Cell membrane</location>
        <topology evidence="1">Multi-pass membrane protein</topology>
    </subcellularLocation>
</comment>
<feature type="transmembrane region" description="Helical" evidence="6">
    <location>
        <begin position="66"/>
        <end position="85"/>
    </location>
</feature>
<organism evidence="8 9">
    <name type="scientific">Orbus sasakiae</name>
    <dbReference type="NCBI Taxonomy" id="1078475"/>
    <lineage>
        <taxon>Bacteria</taxon>
        <taxon>Pseudomonadati</taxon>
        <taxon>Pseudomonadota</taxon>
        <taxon>Gammaproteobacteria</taxon>
        <taxon>Orbales</taxon>
        <taxon>Orbaceae</taxon>
        <taxon>Orbus</taxon>
    </lineage>
</organism>
<feature type="transmembrane region" description="Helical" evidence="6">
    <location>
        <begin position="34"/>
        <end position="54"/>
    </location>
</feature>
<feature type="transmembrane region" description="Helical" evidence="6">
    <location>
        <begin position="242"/>
        <end position="259"/>
    </location>
</feature>
<dbReference type="Pfam" id="PF00892">
    <property type="entry name" value="EamA"/>
    <property type="match status" value="2"/>
</dbReference>
<evidence type="ECO:0000256" key="1">
    <source>
        <dbReference type="ARBA" id="ARBA00004651"/>
    </source>
</evidence>
<keyword evidence="2" id="KW-1003">Cell membrane</keyword>
<evidence type="ECO:0000313" key="8">
    <source>
        <dbReference type="EMBL" id="GAA5113641.1"/>
    </source>
</evidence>
<feature type="transmembrane region" description="Helical" evidence="6">
    <location>
        <begin position="148"/>
        <end position="168"/>
    </location>
</feature>
<protein>
    <submittedName>
        <fullName evidence="8">DMT family transporter</fullName>
    </submittedName>
</protein>
<dbReference type="PANTHER" id="PTHR42920:SF11">
    <property type="entry name" value="INNER MEMBRANE PROTEIN YTFF"/>
    <property type="match status" value="1"/>
</dbReference>
<feature type="transmembrane region" description="Helical" evidence="6">
    <location>
        <begin position="91"/>
        <end position="111"/>
    </location>
</feature>
<dbReference type="EMBL" id="BAABHY010000006">
    <property type="protein sequence ID" value="GAA5113641.1"/>
    <property type="molecule type" value="Genomic_DNA"/>
</dbReference>
<keyword evidence="5 6" id="KW-0472">Membrane</keyword>
<dbReference type="InterPro" id="IPR000620">
    <property type="entry name" value="EamA_dom"/>
</dbReference>
<sequence length="301" mass="32548">MAYLYPLIAVIIWAGNAVVNKLSAGAIDPAVISLYRWLLALLLLTPFVLKGVIANRQQIYPYLAKLALLGLLGMALYQSLAYYAAYSISALTIGIFISVIPLLTILLSLFILRVPPTLGVLIGSLLSFMGLVWLISGGHPIKLLEIGVGQGELMMFTAALSYALYGVLTKKWVMPIPSWQAIYVQITFGCLILLPGFLMADDISLNSHNIWLVLYAGIPASVIAPIVWVLGVLKLGANKASLFLNLSPVFTAVISILLLNEQLCSYHIIGGGVSLFGVILAQNLKYPLGRKRAVIADVQPK</sequence>
<evidence type="ECO:0000256" key="6">
    <source>
        <dbReference type="SAM" id="Phobius"/>
    </source>
</evidence>
<accession>A0ABP9ND19</accession>
<evidence type="ECO:0000256" key="2">
    <source>
        <dbReference type="ARBA" id="ARBA00022475"/>
    </source>
</evidence>
<reference evidence="9" key="1">
    <citation type="journal article" date="2019" name="Int. J. Syst. Evol. Microbiol.">
        <title>The Global Catalogue of Microorganisms (GCM) 10K type strain sequencing project: providing services to taxonomists for standard genome sequencing and annotation.</title>
        <authorList>
            <consortium name="The Broad Institute Genomics Platform"/>
            <consortium name="The Broad Institute Genome Sequencing Center for Infectious Disease"/>
            <person name="Wu L."/>
            <person name="Ma J."/>
        </authorList>
    </citation>
    <scope>NUCLEOTIDE SEQUENCE [LARGE SCALE GENOMIC DNA]</scope>
    <source>
        <strain evidence="9">JCM 18050</strain>
    </source>
</reference>
<feature type="domain" description="EamA" evidence="7">
    <location>
        <begin position="2"/>
        <end position="135"/>
    </location>
</feature>
<dbReference type="InterPro" id="IPR051258">
    <property type="entry name" value="Diverse_Substrate_Transporter"/>
</dbReference>
<dbReference type="SUPFAM" id="SSF103481">
    <property type="entry name" value="Multidrug resistance efflux transporter EmrE"/>
    <property type="match status" value="2"/>
</dbReference>
<feature type="transmembrane region" description="Helical" evidence="6">
    <location>
        <begin position="180"/>
        <end position="198"/>
    </location>
</feature>